<protein>
    <recommendedName>
        <fullName evidence="4">Ankyrin repeat protein</fullName>
    </recommendedName>
</protein>
<dbReference type="Gene3D" id="1.25.40.20">
    <property type="entry name" value="Ankyrin repeat-containing domain"/>
    <property type="match status" value="1"/>
</dbReference>
<keyword evidence="1" id="KW-0040">ANK repeat</keyword>
<dbReference type="InterPro" id="IPR002110">
    <property type="entry name" value="Ankyrin_rpt"/>
</dbReference>
<proteinExistence type="predicted"/>
<evidence type="ECO:0000313" key="2">
    <source>
        <dbReference type="EMBL" id="KAK8896077.1"/>
    </source>
</evidence>
<dbReference type="InterPro" id="IPR052391">
    <property type="entry name" value="E3_Ligase-Neurotoxin"/>
</dbReference>
<evidence type="ECO:0000313" key="3">
    <source>
        <dbReference type="Proteomes" id="UP001470230"/>
    </source>
</evidence>
<dbReference type="InterPro" id="IPR036770">
    <property type="entry name" value="Ankyrin_rpt-contain_sf"/>
</dbReference>
<dbReference type="Pfam" id="PF12796">
    <property type="entry name" value="Ank_2"/>
    <property type="match status" value="1"/>
</dbReference>
<dbReference type="SUPFAM" id="SSF48403">
    <property type="entry name" value="Ankyrin repeat"/>
    <property type="match status" value="1"/>
</dbReference>
<evidence type="ECO:0000256" key="1">
    <source>
        <dbReference type="PROSITE-ProRule" id="PRU00023"/>
    </source>
</evidence>
<gene>
    <name evidence="2" type="ORF">M9Y10_013967</name>
</gene>
<dbReference type="PANTHER" id="PTHR24133:SF54">
    <property type="match status" value="1"/>
</dbReference>
<dbReference type="PANTHER" id="PTHR24133">
    <property type="entry name" value="ANKYRIN DOMAIN-CONTAINING"/>
    <property type="match status" value="1"/>
</dbReference>
<dbReference type="PROSITE" id="PS50297">
    <property type="entry name" value="ANK_REP_REGION"/>
    <property type="match status" value="1"/>
</dbReference>
<dbReference type="SMART" id="SM00248">
    <property type="entry name" value="ANK"/>
    <property type="match status" value="3"/>
</dbReference>
<comment type="caution">
    <text evidence="2">The sequence shown here is derived from an EMBL/GenBank/DDBJ whole genome shotgun (WGS) entry which is preliminary data.</text>
</comment>
<dbReference type="EMBL" id="JAPFFF010000002">
    <property type="protein sequence ID" value="KAK8896077.1"/>
    <property type="molecule type" value="Genomic_DNA"/>
</dbReference>
<accession>A0ABR2KY88</accession>
<dbReference type="Proteomes" id="UP001470230">
    <property type="component" value="Unassembled WGS sequence"/>
</dbReference>
<evidence type="ECO:0008006" key="4">
    <source>
        <dbReference type="Google" id="ProtNLM"/>
    </source>
</evidence>
<keyword evidence="3" id="KW-1185">Reference proteome</keyword>
<feature type="repeat" description="ANK" evidence="1">
    <location>
        <begin position="171"/>
        <end position="204"/>
    </location>
</feature>
<name>A0ABR2KY88_9EUKA</name>
<reference evidence="2 3" key="1">
    <citation type="submission" date="2024-04" db="EMBL/GenBank/DDBJ databases">
        <title>Tritrichomonas musculus Genome.</title>
        <authorList>
            <person name="Alves-Ferreira E."/>
            <person name="Grigg M."/>
            <person name="Lorenzi H."/>
            <person name="Galac M."/>
        </authorList>
    </citation>
    <scope>NUCLEOTIDE SEQUENCE [LARGE SCALE GENOMIC DNA]</scope>
    <source>
        <strain evidence="2 3">EAF2021</strain>
    </source>
</reference>
<dbReference type="PROSITE" id="PS50088">
    <property type="entry name" value="ANK_REPEAT"/>
    <property type="match status" value="1"/>
</dbReference>
<organism evidence="2 3">
    <name type="scientific">Tritrichomonas musculus</name>
    <dbReference type="NCBI Taxonomy" id="1915356"/>
    <lineage>
        <taxon>Eukaryota</taxon>
        <taxon>Metamonada</taxon>
        <taxon>Parabasalia</taxon>
        <taxon>Tritrichomonadida</taxon>
        <taxon>Tritrichomonadidae</taxon>
        <taxon>Tritrichomonas</taxon>
    </lineage>
</organism>
<sequence>MKKPSFYSSHFFNFKYEDDSDDGEITDDDDDAYISNCVHFFLQNSNDTKIESIKNELVQKNSSLFACFAAYCLNETDFVTFYEKFKLDINSIEKPGKVTPLISSLMNTKYDTLNVILTKYKDKVNVNCKTAKGITPLHIICNRGRNEEIKESEKLLMTFNGLLKNEKESAKGYTPLHLAILNKNFDAIRLLLNDKDVDVNAQDSSRNTPLHYIVRSDSCYEMLTLFHDYAGKELDIMKTNINKETPLQIYMRNYLHYYYNEPSFMATLELFVTFKKSDDYKQKIKELIPKKIIVRSSILRDKLGRN</sequence>